<sequence>MEEPVGSKAPSFINDLTIMGYTRSKDQSFALLCPAQSLPVPVFSSFTYAKKSSTDIALLCPAQALPLPKFRHPHFQTTPLVAITLEISVKVSVYFAKRKPTQFQSSEPLGTKAPAFASMSKTFSFNSRKGADYALLCPAQGLPTPLFRLPPKSKLDAVIGEVSQSLVLPCDAQSNPVPKFRFYYKRLRVAPELKLSIDDSRLILEPVTGVAPKAKDVEVSMRKVVALAKLQASLVCLVQGYPTPIFSFPNTSFKYLSEKKMGTFHFPEPTNNIAPKALETKYGFSKVFNGAGQNVFMTCQVAAFPIPKFRYQFFFNTVNFDLEPTGNVPPKIPGKKYDGGRLEYWQRNSFLALTCEVVGYPPPKYSSPKIFSSNARSLGTQYQYLGMSLFIITEPTGNVPPKLPGLKYEGGKILPIPKGTIAYMTCARPPLAPAKMSKAVTNHYRTRRAVRAPAKISVEDLLWRQQRCLKPLLTTTAPEEQFGRQQRFLKSLFTVTVTEKDLGY</sequence>
<gene>
    <name evidence="1" type="ORF">QE152_g6347</name>
</gene>
<comment type="caution">
    <text evidence="1">The sequence shown here is derived from an EMBL/GenBank/DDBJ whole genome shotgun (WGS) entry which is preliminary data.</text>
</comment>
<evidence type="ECO:0000313" key="2">
    <source>
        <dbReference type="Proteomes" id="UP001458880"/>
    </source>
</evidence>
<protein>
    <submittedName>
        <fullName evidence="1">Uncharacterized protein</fullName>
    </submittedName>
</protein>
<name>A0AAW1MFE3_POPJA</name>
<keyword evidence="2" id="KW-1185">Reference proteome</keyword>
<dbReference type="Proteomes" id="UP001458880">
    <property type="component" value="Unassembled WGS sequence"/>
</dbReference>
<dbReference type="AlphaFoldDB" id="A0AAW1MFE3"/>
<evidence type="ECO:0000313" key="1">
    <source>
        <dbReference type="EMBL" id="KAK9746052.1"/>
    </source>
</evidence>
<accession>A0AAW1MFE3</accession>
<dbReference type="EMBL" id="JASPKY010000042">
    <property type="protein sequence ID" value="KAK9746052.1"/>
    <property type="molecule type" value="Genomic_DNA"/>
</dbReference>
<organism evidence="1 2">
    <name type="scientific">Popillia japonica</name>
    <name type="common">Japanese beetle</name>
    <dbReference type="NCBI Taxonomy" id="7064"/>
    <lineage>
        <taxon>Eukaryota</taxon>
        <taxon>Metazoa</taxon>
        <taxon>Ecdysozoa</taxon>
        <taxon>Arthropoda</taxon>
        <taxon>Hexapoda</taxon>
        <taxon>Insecta</taxon>
        <taxon>Pterygota</taxon>
        <taxon>Neoptera</taxon>
        <taxon>Endopterygota</taxon>
        <taxon>Coleoptera</taxon>
        <taxon>Polyphaga</taxon>
        <taxon>Scarabaeiformia</taxon>
        <taxon>Scarabaeidae</taxon>
        <taxon>Rutelinae</taxon>
        <taxon>Popillia</taxon>
    </lineage>
</organism>
<reference evidence="1 2" key="1">
    <citation type="journal article" date="2024" name="BMC Genomics">
        <title>De novo assembly and annotation of Popillia japonica's genome with initial clues to its potential as an invasive pest.</title>
        <authorList>
            <person name="Cucini C."/>
            <person name="Boschi S."/>
            <person name="Funari R."/>
            <person name="Cardaioli E."/>
            <person name="Iannotti N."/>
            <person name="Marturano G."/>
            <person name="Paoli F."/>
            <person name="Bruttini M."/>
            <person name="Carapelli A."/>
            <person name="Frati F."/>
            <person name="Nardi F."/>
        </authorList>
    </citation>
    <scope>NUCLEOTIDE SEQUENCE [LARGE SCALE GENOMIC DNA]</scope>
    <source>
        <strain evidence="1">DMR45628</strain>
    </source>
</reference>
<proteinExistence type="predicted"/>